<name>A0A8S9M7F7_BRACR</name>
<keyword evidence="1" id="KW-0175">Coiled coil</keyword>
<gene>
    <name evidence="2" type="ORF">F2Q70_00010154</name>
</gene>
<evidence type="ECO:0000256" key="1">
    <source>
        <dbReference type="SAM" id="Coils"/>
    </source>
</evidence>
<protein>
    <submittedName>
        <fullName evidence="2">Uncharacterized protein</fullName>
    </submittedName>
</protein>
<organism evidence="2">
    <name type="scientific">Brassica cretica</name>
    <name type="common">Mustard</name>
    <dbReference type="NCBI Taxonomy" id="69181"/>
    <lineage>
        <taxon>Eukaryota</taxon>
        <taxon>Viridiplantae</taxon>
        <taxon>Streptophyta</taxon>
        <taxon>Embryophyta</taxon>
        <taxon>Tracheophyta</taxon>
        <taxon>Spermatophyta</taxon>
        <taxon>Magnoliopsida</taxon>
        <taxon>eudicotyledons</taxon>
        <taxon>Gunneridae</taxon>
        <taxon>Pentapetalae</taxon>
        <taxon>rosids</taxon>
        <taxon>malvids</taxon>
        <taxon>Brassicales</taxon>
        <taxon>Brassicaceae</taxon>
        <taxon>Brassiceae</taxon>
        <taxon>Brassica</taxon>
    </lineage>
</organism>
<accession>A0A8S9M7F7</accession>
<dbReference type="AlphaFoldDB" id="A0A8S9M7F7"/>
<sequence>MSKKMKLLFFPKISILLNEDHDQLIEAYTLELEAEIEKLKKVNQKLQGKQAEMMEMQKNEVNEPSKQPWGSKRQCLRRTLTGPW</sequence>
<evidence type="ECO:0000313" key="2">
    <source>
        <dbReference type="EMBL" id="KAF2613871.1"/>
    </source>
</evidence>
<dbReference type="EMBL" id="QGKY02000089">
    <property type="protein sequence ID" value="KAF2613871.1"/>
    <property type="molecule type" value="Genomic_DNA"/>
</dbReference>
<reference evidence="2" key="1">
    <citation type="submission" date="2019-12" db="EMBL/GenBank/DDBJ databases">
        <title>Genome sequencing and annotation of Brassica cretica.</title>
        <authorList>
            <person name="Studholme D.J."/>
            <person name="Sarris P.F."/>
        </authorList>
    </citation>
    <scope>NUCLEOTIDE SEQUENCE</scope>
    <source>
        <strain evidence="2">PFS-102/07</strain>
        <tissue evidence="2">Leaf</tissue>
    </source>
</reference>
<feature type="coiled-coil region" evidence="1">
    <location>
        <begin position="25"/>
        <end position="59"/>
    </location>
</feature>
<proteinExistence type="predicted"/>
<comment type="caution">
    <text evidence="2">The sequence shown here is derived from an EMBL/GenBank/DDBJ whole genome shotgun (WGS) entry which is preliminary data.</text>
</comment>